<gene>
    <name evidence="1" type="ORF">BGC07_15300</name>
</gene>
<evidence type="ECO:0000313" key="2">
    <source>
        <dbReference type="Proteomes" id="UP000094329"/>
    </source>
</evidence>
<organism evidence="1 2">
    <name type="scientific">Piscirickettsia litoralis</name>
    <dbReference type="NCBI Taxonomy" id="1891921"/>
    <lineage>
        <taxon>Bacteria</taxon>
        <taxon>Pseudomonadati</taxon>
        <taxon>Pseudomonadota</taxon>
        <taxon>Gammaproteobacteria</taxon>
        <taxon>Thiotrichales</taxon>
        <taxon>Piscirickettsiaceae</taxon>
        <taxon>Piscirickettsia</taxon>
    </lineage>
</organism>
<keyword evidence="2" id="KW-1185">Reference proteome</keyword>
<dbReference type="SUPFAM" id="SSF141571">
    <property type="entry name" value="Pentapeptide repeat-like"/>
    <property type="match status" value="1"/>
</dbReference>
<name>A0ABX2ZXY7_9GAMM</name>
<reference evidence="1 2" key="1">
    <citation type="submission" date="2016-08" db="EMBL/GenBank/DDBJ databases">
        <title>Draft genome sequence of Candidatus Piscirickettsia litoralis, from seawater.</title>
        <authorList>
            <person name="Wan X."/>
            <person name="Lee A.J."/>
            <person name="Hou S."/>
            <person name="Donachie S.P."/>
        </authorList>
    </citation>
    <scope>NUCLEOTIDE SEQUENCE [LARGE SCALE GENOMIC DNA]</scope>
    <source>
        <strain evidence="1 2">Y2</strain>
    </source>
</reference>
<proteinExistence type="predicted"/>
<dbReference type="EMBL" id="MDTU01000002">
    <property type="protein sequence ID" value="ODN41479.1"/>
    <property type="molecule type" value="Genomic_DNA"/>
</dbReference>
<dbReference type="Proteomes" id="UP000094329">
    <property type="component" value="Unassembled WGS sequence"/>
</dbReference>
<protein>
    <recommendedName>
        <fullName evidence="3">Pentapeptide repeat-containing protein</fullName>
    </recommendedName>
</protein>
<evidence type="ECO:0000313" key="1">
    <source>
        <dbReference type="EMBL" id="ODN41479.1"/>
    </source>
</evidence>
<accession>A0ABX2ZXY7</accession>
<evidence type="ECO:0008006" key="3">
    <source>
        <dbReference type="Google" id="ProtNLM"/>
    </source>
</evidence>
<comment type="caution">
    <text evidence="1">The sequence shown here is derived from an EMBL/GenBank/DDBJ whole genome shotgun (WGS) entry which is preliminary data.</text>
</comment>
<sequence>MDVKKSKKSLEAINYFNQGDMCSFNSILSDDECVEINLTGMDISNITLPNLTKKTINFSSCELWKVEFNNLEDCELIMNNCSLNRCSFNGGEITIVADSLRVHNSDFLSCNLSKSKLDRLLVSHSSLKNTILPDSIGCGEINFSTICLSKIPNNVKEKINNHKG</sequence>
<dbReference type="Gene3D" id="2.160.20.80">
    <property type="entry name" value="E3 ubiquitin-protein ligase SopA"/>
    <property type="match status" value="1"/>
</dbReference>